<comment type="caution">
    <text evidence="1">The sequence shown here is derived from an EMBL/GenBank/DDBJ whole genome shotgun (WGS) entry which is preliminary data.</text>
</comment>
<proteinExistence type="predicted"/>
<gene>
    <name evidence="1" type="ORF">CDAR_40281</name>
</gene>
<dbReference type="AlphaFoldDB" id="A0AAV4RCZ1"/>
<sequence length="84" mass="9189">MHSVAQYFRVAIFRRGMGHKARDLSANEPAVNSTTCYPRTMAPRGMSGLDRSLAASPPHPSLPFLSFDFYLSPPALAPPLTERG</sequence>
<protein>
    <submittedName>
        <fullName evidence="1">Uncharacterized protein</fullName>
    </submittedName>
</protein>
<accession>A0AAV4RCZ1</accession>
<organism evidence="1 2">
    <name type="scientific">Caerostris darwini</name>
    <dbReference type="NCBI Taxonomy" id="1538125"/>
    <lineage>
        <taxon>Eukaryota</taxon>
        <taxon>Metazoa</taxon>
        <taxon>Ecdysozoa</taxon>
        <taxon>Arthropoda</taxon>
        <taxon>Chelicerata</taxon>
        <taxon>Arachnida</taxon>
        <taxon>Araneae</taxon>
        <taxon>Araneomorphae</taxon>
        <taxon>Entelegynae</taxon>
        <taxon>Araneoidea</taxon>
        <taxon>Araneidae</taxon>
        <taxon>Caerostris</taxon>
    </lineage>
</organism>
<reference evidence="1 2" key="1">
    <citation type="submission" date="2021-06" db="EMBL/GenBank/DDBJ databases">
        <title>Caerostris darwini draft genome.</title>
        <authorList>
            <person name="Kono N."/>
            <person name="Arakawa K."/>
        </authorList>
    </citation>
    <scope>NUCLEOTIDE SEQUENCE [LARGE SCALE GENOMIC DNA]</scope>
</reference>
<keyword evidence="2" id="KW-1185">Reference proteome</keyword>
<evidence type="ECO:0000313" key="2">
    <source>
        <dbReference type="Proteomes" id="UP001054837"/>
    </source>
</evidence>
<name>A0AAV4RCZ1_9ARAC</name>
<dbReference type="Proteomes" id="UP001054837">
    <property type="component" value="Unassembled WGS sequence"/>
</dbReference>
<dbReference type="EMBL" id="BPLQ01005872">
    <property type="protein sequence ID" value="GIY18191.1"/>
    <property type="molecule type" value="Genomic_DNA"/>
</dbReference>
<evidence type="ECO:0000313" key="1">
    <source>
        <dbReference type="EMBL" id="GIY18191.1"/>
    </source>
</evidence>